<dbReference type="Proteomes" id="UP000005707">
    <property type="component" value="Unassembled WGS sequence"/>
</dbReference>
<dbReference type="InterPro" id="IPR019606">
    <property type="entry name" value="GerMN"/>
</dbReference>
<dbReference type="AlphaFoldDB" id="U2EFY9"/>
<keyword evidence="1" id="KW-0472">Membrane</keyword>
<reference evidence="3 4" key="1">
    <citation type="journal article" date="2011" name="J. Bacteriol.">
        <title>Genome sequence of Haloplasma contractile, an unusual contractile bacterium from a deep-sea anoxic brine lake.</title>
        <authorList>
            <person name="Antunes A."/>
            <person name="Alam I."/>
            <person name="El Dorry H."/>
            <person name="Siam R."/>
            <person name="Robertson A."/>
            <person name="Bajic V.B."/>
            <person name="Stingl U."/>
        </authorList>
    </citation>
    <scope>NUCLEOTIDE SEQUENCE [LARGE SCALE GENOMIC DNA]</scope>
    <source>
        <strain evidence="3 4">SSD-17B</strain>
    </source>
</reference>
<protein>
    <submittedName>
        <fullName evidence="3">Sporulation</fullName>
    </submittedName>
</protein>
<evidence type="ECO:0000259" key="2">
    <source>
        <dbReference type="SMART" id="SM00909"/>
    </source>
</evidence>
<organism evidence="3 4">
    <name type="scientific">Haloplasma contractile SSD-17B</name>
    <dbReference type="NCBI Taxonomy" id="1033810"/>
    <lineage>
        <taxon>Bacteria</taxon>
        <taxon>Bacillati</taxon>
        <taxon>Mycoplasmatota</taxon>
        <taxon>Mollicutes</taxon>
        <taxon>Haloplasmatales</taxon>
        <taxon>Haloplasmataceae</taxon>
        <taxon>Haloplasma</taxon>
    </lineage>
</organism>
<keyword evidence="1" id="KW-0812">Transmembrane</keyword>
<evidence type="ECO:0000313" key="4">
    <source>
        <dbReference type="Proteomes" id="UP000005707"/>
    </source>
</evidence>
<reference evidence="3 4" key="2">
    <citation type="journal article" date="2013" name="PLoS ONE">
        <title>INDIGO - INtegrated Data Warehouse of MIcrobial GenOmes with Examples from the Red Sea Extremophiles.</title>
        <authorList>
            <person name="Alam I."/>
            <person name="Antunes A."/>
            <person name="Kamau A.A."/>
            <person name="Ba Alawi W."/>
            <person name="Kalkatawi M."/>
            <person name="Stingl U."/>
            <person name="Bajic V.B."/>
        </authorList>
    </citation>
    <scope>NUCLEOTIDE SEQUENCE [LARGE SCALE GENOMIC DNA]</scope>
    <source>
        <strain evidence="3 4">SSD-17B</strain>
    </source>
</reference>
<feature type="domain" description="GerMN" evidence="2">
    <location>
        <begin position="89"/>
        <end position="176"/>
    </location>
</feature>
<evidence type="ECO:0000313" key="3">
    <source>
        <dbReference type="EMBL" id="ERJ13531.1"/>
    </source>
</evidence>
<keyword evidence="1" id="KW-1133">Transmembrane helix</keyword>
<dbReference type="EMBL" id="AFNU02000001">
    <property type="protein sequence ID" value="ERJ13531.1"/>
    <property type="molecule type" value="Genomic_DNA"/>
</dbReference>
<feature type="transmembrane region" description="Helical" evidence="1">
    <location>
        <begin position="12"/>
        <end position="28"/>
    </location>
</feature>
<dbReference type="STRING" id="1033810.HLPCO_000182"/>
<proteinExistence type="predicted"/>
<keyword evidence="4" id="KW-1185">Reference proteome</keyword>
<comment type="caution">
    <text evidence="3">The sequence shown here is derived from an EMBL/GenBank/DDBJ whole genome shotgun (WGS) entry which is preliminary data.</text>
</comment>
<accession>U2EFY9</accession>
<gene>
    <name evidence="3" type="ORF">HLPCO_000182</name>
</gene>
<name>U2EFY9_9MOLU</name>
<dbReference type="InParanoid" id="U2EFY9"/>
<dbReference type="RefSeq" id="WP_008826364.1">
    <property type="nucleotide sequence ID" value="NZ_AFNU02000001.1"/>
</dbReference>
<dbReference type="OrthoDB" id="1715058at2"/>
<evidence type="ECO:0000256" key="1">
    <source>
        <dbReference type="SAM" id="Phobius"/>
    </source>
</evidence>
<dbReference type="Pfam" id="PF10646">
    <property type="entry name" value="Germane"/>
    <property type="match status" value="1"/>
</dbReference>
<dbReference type="SMART" id="SM00909">
    <property type="entry name" value="Germane"/>
    <property type="match status" value="1"/>
</dbReference>
<sequence length="312" mass="36093">MKVIEMDKQTVLKVFCVAVILLLIALIIEKRHPVTTLPMDYRINDETKISSDFLNDSKQVTVYVSDFNDIIFPLTVDVNGAKSEFKDDIELTFSMLTEYSNYLPMGVKTLIPPSTRLIDYSVTDGNLTLNVSKEFLYYNQAHLDHLMDILTYSFTEMRNINTVTLLCEGKEIELGFIDTFSLLNRRNRLLNTVYNAEQLSDSRTVTVYYYTAVHDDYYLVPVNVIVDKNQLSDHLLIKEIFTSYYINIPVTSYINEENIITVEEQLSNLKSGYTNIEDDFSLKQYYYSLLANNQTNNDNEAAGYNKYSVELR</sequence>